<evidence type="ECO:0000256" key="5">
    <source>
        <dbReference type="PROSITE-ProRule" id="PRU00335"/>
    </source>
</evidence>
<dbReference type="RefSeq" id="WP_381527180.1">
    <property type="nucleotide sequence ID" value="NZ_JBHULN010000023.1"/>
</dbReference>
<comment type="caution">
    <text evidence="7">The sequence shown here is derived from an EMBL/GenBank/DDBJ whole genome shotgun (WGS) entry which is preliminary data.</text>
</comment>
<dbReference type="InterPro" id="IPR009057">
    <property type="entry name" value="Homeodomain-like_sf"/>
</dbReference>
<dbReference type="Gene3D" id="1.10.357.10">
    <property type="entry name" value="Tetracycline Repressor, domain 2"/>
    <property type="match status" value="1"/>
</dbReference>
<keyword evidence="8" id="KW-1185">Reference proteome</keyword>
<dbReference type="SUPFAM" id="SSF46689">
    <property type="entry name" value="Homeodomain-like"/>
    <property type="match status" value="1"/>
</dbReference>
<evidence type="ECO:0000259" key="6">
    <source>
        <dbReference type="PROSITE" id="PS50977"/>
    </source>
</evidence>
<feature type="DNA-binding region" description="H-T-H motif" evidence="5">
    <location>
        <begin position="73"/>
        <end position="92"/>
    </location>
</feature>
<accession>A0ABW5MA87</accession>
<proteinExistence type="predicted"/>
<keyword evidence="4" id="KW-0804">Transcription</keyword>
<dbReference type="PANTHER" id="PTHR30055:SF175">
    <property type="entry name" value="HTH-TYPE TRANSCRIPTIONAL REPRESSOR KSTR2"/>
    <property type="match status" value="1"/>
</dbReference>
<evidence type="ECO:0000313" key="7">
    <source>
        <dbReference type="EMBL" id="MFD2573970.1"/>
    </source>
</evidence>
<feature type="domain" description="HTH tetR-type" evidence="6">
    <location>
        <begin position="50"/>
        <end position="110"/>
    </location>
</feature>
<organism evidence="7 8">
    <name type="scientific">Spirosoma soli</name>
    <dbReference type="NCBI Taxonomy" id="1770529"/>
    <lineage>
        <taxon>Bacteria</taxon>
        <taxon>Pseudomonadati</taxon>
        <taxon>Bacteroidota</taxon>
        <taxon>Cytophagia</taxon>
        <taxon>Cytophagales</taxon>
        <taxon>Cytophagaceae</taxon>
        <taxon>Spirosoma</taxon>
    </lineage>
</organism>
<keyword evidence="1" id="KW-0678">Repressor</keyword>
<protein>
    <submittedName>
        <fullName evidence="7">TetR/AcrR family transcriptional regulator</fullName>
    </submittedName>
</protein>
<dbReference type="Proteomes" id="UP001597469">
    <property type="component" value="Unassembled WGS sequence"/>
</dbReference>
<dbReference type="Pfam" id="PF00440">
    <property type="entry name" value="TetR_N"/>
    <property type="match status" value="1"/>
</dbReference>
<evidence type="ECO:0000256" key="1">
    <source>
        <dbReference type="ARBA" id="ARBA00022491"/>
    </source>
</evidence>
<dbReference type="PANTHER" id="PTHR30055">
    <property type="entry name" value="HTH-TYPE TRANSCRIPTIONAL REGULATOR RUTR"/>
    <property type="match status" value="1"/>
</dbReference>
<evidence type="ECO:0000256" key="4">
    <source>
        <dbReference type="ARBA" id="ARBA00023163"/>
    </source>
</evidence>
<dbReference type="InterPro" id="IPR001647">
    <property type="entry name" value="HTH_TetR"/>
</dbReference>
<name>A0ABW5MA87_9BACT</name>
<dbReference type="InterPro" id="IPR050109">
    <property type="entry name" value="HTH-type_TetR-like_transc_reg"/>
</dbReference>
<dbReference type="PRINTS" id="PR00455">
    <property type="entry name" value="HTHTETR"/>
</dbReference>
<sequence length="251" mass="29852">MSQALLSPKFIGSYGHFTPLFRPFVINEKINWKLRTIFEFPEFTWKKFYFRMKERILSEAEQLFWKYGVRSVTMEDIAKRLGISKKTIYLHFSDKEDILSQVIQGKINEDVSEMHCMVGKYDNPVMEIMMVLEMMRKSTDQVSPNLIIDIRRHYPQAFALFKQHKEQYLMKSILENIQNGINQGLYRSDINPAVLARLRVEQIELAFNNDIFPLDQYNMLDVQRELTHHFVRGMLTEKGFNVYNQFVSKVE</sequence>
<keyword evidence="2" id="KW-0805">Transcription regulation</keyword>
<evidence type="ECO:0000256" key="2">
    <source>
        <dbReference type="ARBA" id="ARBA00023015"/>
    </source>
</evidence>
<reference evidence="8" key="1">
    <citation type="journal article" date="2019" name="Int. J. Syst. Evol. Microbiol.">
        <title>The Global Catalogue of Microorganisms (GCM) 10K type strain sequencing project: providing services to taxonomists for standard genome sequencing and annotation.</title>
        <authorList>
            <consortium name="The Broad Institute Genomics Platform"/>
            <consortium name="The Broad Institute Genome Sequencing Center for Infectious Disease"/>
            <person name="Wu L."/>
            <person name="Ma J."/>
        </authorList>
    </citation>
    <scope>NUCLEOTIDE SEQUENCE [LARGE SCALE GENOMIC DNA]</scope>
    <source>
        <strain evidence="8">KCTC 42805</strain>
    </source>
</reference>
<keyword evidence="3 5" id="KW-0238">DNA-binding</keyword>
<evidence type="ECO:0000256" key="3">
    <source>
        <dbReference type="ARBA" id="ARBA00023125"/>
    </source>
</evidence>
<gene>
    <name evidence="7" type="ORF">ACFSUS_25260</name>
</gene>
<dbReference type="EMBL" id="JBHULN010000023">
    <property type="protein sequence ID" value="MFD2573970.1"/>
    <property type="molecule type" value="Genomic_DNA"/>
</dbReference>
<dbReference type="PROSITE" id="PS50977">
    <property type="entry name" value="HTH_TETR_2"/>
    <property type="match status" value="1"/>
</dbReference>
<evidence type="ECO:0000313" key="8">
    <source>
        <dbReference type="Proteomes" id="UP001597469"/>
    </source>
</evidence>